<dbReference type="RefSeq" id="WP_386768233.1">
    <property type="nucleotide sequence ID" value="NZ_JBHSTI010000008.1"/>
</dbReference>
<evidence type="ECO:0000313" key="2">
    <source>
        <dbReference type="EMBL" id="MFC6238306.1"/>
    </source>
</evidence>
<keyword evidence="2" id="KW-0012">Acyltransferase</keyword>
<dbReference type="InterPro" id="IPR000182">
    <property type="entry name" value="GNAT_dom"/>
</dbReference>
<evidence type="ECO:0000259" key="1">
    <source>
        <dbReference type="PROSITE" id="PS51186"/>
    </source>
</evidence>
<dbReference type="PROSITE" id="PS51186">
    <property type="entry name" value="GNAT"/>
    <property type="match status" value="1"/>
</dbReference>
<proteinExistence type="predicted"/>
<dbReference type="InterPro" id="IPR016181">
    <property type="entry name" value="Acyl_CoA_acyltransferase"/>
</dbReference>
<gene>
    <name evidence="2" type="ORF">ACFQGU_10490</name>
</gene>
<dbReference type="SUPFAM" id="SSF55729">
    <property type="entry name" value="Acyl-CoA N-acyltransferases (Nat)"/>
    <property type="match status" value="1"/>
</dbReference>
<dbReference type="GO" id="GO:0016746">
    <property type="term" value="F:acyltransferase activity"/>
    <property type="evidence" value="ECO:0007669"/>
    <property type="project" value="UniProtKB-KW"/>
</dbReference>
<dbReference type="EMBL" id="JBHSTI010000008">
    <property type="protein sequence ID" value="MFC6238306.1"/>
    <property type="molecule type" value="Genomic_DNA"/>
</dbReference>
<dbReference type="Proteomes" id="UP001596138">
    <property type="component" value="Unassembled WGS sequence"/>
</dbReference>
<name>A0ABW1T192_9ACTN</name>
<comment type="caution">
    <text evidence="2">The sequence shown here is derived from an EMBL/GenBank/DDBJ whole genome shotgun (WGS) entry which is preliminary data.</text>
</comment>
<organism evidence="2 3">
    <name type="scientific">Longivirga aurantiaca</name>
    <dbReference type="NCBI Taxonomy" id="1837743"/>
    <lineage>
        <taxon>Bacteria</taxon>
        <taxon>Bacillati</taxon>
        <taxon>Actinomycetota</taxon>
        <taxon>Actinomycetes</taxon>
        <taxon>Sporichthyales</taxon>
        <taxon>Sporichthyaceae</taxon>
        <taxon>Longivirga</taxon>
    </lineage>
</organism>
<keyword evidence="2" id="KW-0808">Transferase</keyword>
<dbReference type="Gene3D" id="3.40.630.30">
    <property type="match status" value="1"/>
</dbReference>
<dbReference type="EC" id="2.3.1.-" evidence="2"/>
<accession>A0ABW1T192</accession>
<protein>
    <submittedName>
        <fullName evidence="2">GNAT family N-acetyltransferase</fullName>
        <ecNumber evidence="2">2.3.1.-</ecNumber>
    </submittedName>
</protein>
<dbReference type="Pfam" id="PF00583">
    <property type="entry name" value="Acetyltransf_1"/>
    <property type="match status" value="1"/>
</dbReference>
<keyword evidence="3" id="KW-1185">Reference proteome</keyword>
<sequence>MRFAPLTAEQAAAYLPHSQQGFADDLVRAGALDAERALRKAVADYSSLDEGGTTYVAGYADIDGTEQWVGVIGWALTGFDADHEERTLYIYDLEVFERFRQRGFAEGLLAYAAQRAAEAGADAVRLTVWAGNDSAEALYRKVGFLPEQQRMRLRLSER</sequence>
<evidence type="ECO:0000313" key="3">
    <source>
        <dbReference type="Proteomes" id="UP001596138"/>
    </source>
</evidence>
<reference evidence="3" key="1">
    <citation type="journal article" date="2019" name="Int. J. Syst. Evol. Microbiol.">
        <title>The Global Catalogue of Microorganisms (GCM) 10K type strain sequencing project: providing services to taxonomists for standard genome sequencing and annotation.</title>
        <authorList>
            <consortium name="The Broad Institute Genomics Platform"/>
            <consortium name="The Broad Institute Genome Sequencing Center for Infectious Disease"/>
            <person name="Wu L."/>
            <person name="Ma J."/>
        </authorList>
    </citation>
    <scope>NUCLEOTIDE SEQUENCE [LARGE SCALE GENOMIC DNA]</scope>
    <source>
        <strain evidence="3">CGMCC 4.7317</strain>
    </source>
</reference>
<feature type="domain" description="N-acetyltransferase" evidence="1">
    <location>
        <begin position="1"/>
        <end position="158"/>
    </location>
</feature>